<evidence type="ECO:0000313" key="1">
    <source>
        <dbReference type="EMBL" id="RZO21021.1"/>
    </source>
</evidence>
<dbReference type="InterPro" id="IPR007263">
    <property type="entry name" value="DCC1-like"/>
</dbReference>
<evidence type="ECO:0000313" key="2">
    <source>
        <dbReference type="Proteomes" id="UP000315889"/>
    </source>
</evidence>
<dbReference type="Proteomes" id="UP000315889">
    <property type="component" value="Unassembled WGS sequence"/>
</dbReference>
<dbReference type="InterPro" id="IPR044691">
    <property type="entry name" value="DCC1_Trx"/>
</dbReference>
<accession>A0A520MIK3</accession>
<name>A0A520MIK3_9GAMM</name>
<reference evidence="1 2" key="1">
    <citation type="submission" date="2019-02" db="EMBL/GenBank/DDBJ databases">
        <title>Prokaryotic population dynamics and viral predation in marine succession experiment using metagenomics: the confinement effect.</title>
        <authorList>
            <person name="Haro-Moreno J.M."/>
            <person name="Rodriguez-Valera F."/>
            <person name="Lopez-Perez M."/>
        </authorList>
    </citation>
    <scope>NUCLEOTIDE SEQUENCE [LARGE SCALE GENOMIC DNA]</scope>
    <source>
        <strain evidence="1">MED-G170</strain>
    </source>
</reference>
<gene>
    <name evidence="1" type="ORF">EVB03_01975</name>
</gene>
<proteinExistence type="predicted"/>
<dbReference type="GO" id="GO:0015035">
    <property type="term" value="F:protein-disulfide reductase activity"/>
    <property type="evidence" value="ECO:0007669"/>
    <property type="project" value="InterPro"/>
</dbReference>
<organism evidence="1 2">
    <name type="scientific">SAR92 clade bacterium</name>
    <dbReference type="NCBI Taxonomy" id="2315479"/>
    <lineage>
        <taxon>Bacteria</taxon>
        <taxon>Pseudomonadati</taxon>
        <taxon>Pseudomonadota</taxon>
        <taxon>Gammaproteobacteria</taxon>
        <taxon>Cellvibrionales</taxon>
        <taxon>Porticoccaceae</taxon>
        <taxon>SAR92 clade</taxon>
    </lineage>
</organism>
<dbReference type="PANTHER" id="PTHR34290:SF2">
    <property type="entry name" value="OS04G0668800 PROTEIN"/>
    <property type="match status" value="1"/>
</dbReference>
<protein>
    <submittedName>
        <fullName evidence="1">DUF393 domain-containing protein</fullName>
    </submittedName>
</protein>
<dbReference type="AlphaFoldDB" id="A0A520MIK3"/>
<dbReference type="PANTHER" id="PTHR34290">
    <property type="entry name" value="SI:CH73-390P7.2"/>
    <property type="match status" value="1"/>
</dbReference>
<comment type="caution">
    <text evidence="1">The sequence shown here is derived from an EMBL/GenBank/DDBJ whole genome shotgun (WGS) entry which is preliminary data.</text>
</comment>
<dbReference type="EMBL" id="SHBP01000002">
    <property type="protein sequence ID" value="RZO21021.1"/>
    <property type="molecule type" value="Genomic_DNA"/>
</dbReference>
<sequence length="132" mass="15217">MNQELILFYDASCPLCATEITHLKKLDRDQKIAFENIHASDFPEHFPHICQQEADRILHGQLPDGEVILGLDVTYLAWSLVGKRHWVAILRWPIVSVIAKGVYLIFARYRHLISALIRSEPVCDPCINKREL</sequence>
<dbReference type="Pfam" id="PF04134">
    <property type="entry name" value="DCC1-like"/>
    <property type="match status" value="1"/>
</dbReference>